<protein>
    <submittedName>
        <fullName evidence="2">Succinate dehydrogenase / fumarate reductase cytochrome b subunit</fullName>
    </submittedName>
</protein>
<accession>A0AAE3XPN2</accession>
<keyword evidence="1" id="KW-1133">Transmembrane helix</keyword>
<evidence type="ECO:0000256" key="1">
    <source>
        <dbReference type="SAM" id="Phobius"/>
    </source>
</evidence>
<gene>
    <name evidence="2" type="ORF">HNQ88_002792</name>
</gene>
<keyword evidence="1" id="KW-0472">Membrane</keyword>
<comment type="caution">
    <text evidence="2">The sequence shown here is derived from an EMBL/GenBank/DDBJ whole genome shotgun (WGS) entry which is preliminary data.</text>
</comment>
<keyword evidence="3" id="KW-1185">Reference proteome</keyword>
<dbReference type="InterPro" id="IPR011138">
    <property type="entry name" value="Cytochrome_b-558"/>
</dbReference>
<feature type="transmembrane region" description="Helical" evidence="1">
    <location>
        <begin position="60"/>
        <end position="82"/>
    </location>
</feature>
<sequence length="227" mass="25316">MSKVKQTFSVTLGRKIWMALTGLFLITFLVIHLLGNLQLFVNDGGQAFNLYSAALAANPLIKTVAYVLYFSIIAHALISLILTNQNKAARPVAYATVDAKANSKWSSRNMGILGTVILIFIVLHMAQFWYRAKISNDLPVTTIDGVEYKDLYTIVVAAFKQLWIVAVYVISMIFLGYHLNHGFQSAFQTLGLNHPKYTPIIKALGTIFSIVVPFGFAIMPIYVYLFV</sequence>
<proteinExistence type="predicted"/>
<feature type="transmembrane region" description="Helical" evidence="1">
    <location>
        <begin position="151"/>
        <end position="179"/>
    </location>
</feature>
<dbReference type="Proteomes" id="UP001185092">
    <property type="component" value="Unassembled WGS sequence"/>
</dbReference>
<reference evidence="2" key="1">
    <citation type="submission" date="2023-07" db="EMBL/GenBank/DDBJ databases">
        <title>Genomic Encyclopedia of Type Strains, Phase IV (KMG-IV): sequencing the most valuable type-strain genomes for metagenomic binning, comparative biology and taxonomic classification.</title>
        <authorList>
            <person name="Goeker M."/>
        </authorList>
    </citation>
    <scope>NUCLEOTIDE SEQUENCE</scope>
    <source>
        <strain evidence="2">DSM 26174</strain>
    </source>
</reference>
<dbReference type="EMBL" id="JAVDQD010000003">
    <property type="protein sequence ID" value="MDR6239744.1"/>
    <property type="molecule type" value="Genomic_DNA"/>
</dbReference>
<organism evidence="2 3">
    <name type="scientific">Aureibacter tunicatorum</name>
    <dbReference type="NCBI Taxonomy" id="866807"/>
    <lineage>
        <taxon>Bacteria</taxon>
        <taxon>Pseudomonadati</taxon>
        <taxon>Bacteroidota</taxon>
        <taxon>Cytophagia</taxon>
        <taxon>Cytophagales</taxon>
        <taxon>Persicobacteraceae</taxon>
        <taxon>Aureibacter</taxon>
    </lineage>
</organism>
<feature type="transmembrane region" description="Helical" evidence="1">
    <location>
        <begin position="16"/>
        <end position="40"/>
    </location>
</feature>
<dbReference type="AlphaFoldDB" id="A0AAE3XPN2"/>
<dbReference type="InterPro" id="IPR034804">
    <property type="entry name" value="SQR/QFR_C/D"/>
</dbReference>
<dbReference type="NCBIfam" id="TIGR02046">
    <property type="entry name" value="sdhC_b558_fam"/>
    <property type="match status" value="1"/>
</dbReference>
<dbReference type="SUPFAM" id="SSF81343">
    <property type="entry name" value="Fumarate reductase respiratory complex transmembrane subunits"/>
    <property type="match status" value="1"/>
</dbReference>
<dbReference type="Gene3D" id="1.20.1300.10">
    <property type="entry name" value="Fumarate reductase/succinate dehydrogenase, transmembrane subunit"/>
    <property type="match status" value="1"/>
</dbReference>
<feature type="transmembrane region" description="Helical" evidence="1">
    <location>
        <begin position="110"/>
        <end position="131"/>
    </location>
</feature>
<dbReference type="GO" id="GO:0016020">
    <property type="term" value="C:membrane"/>
    <property type="evidence" value="ECO:0007669"/>
    <property type="project" value="InterPro"/>
</dbReference>
<evidence type="ECO:0000313" key="2">
    <source>
        <dbReference type="EMBL" id="MDR6239744.1"/>
    </source>
</evidence>
<dbReference type="RefSeq" id="WP_309939503.1">
    <property type="nucleotide sequence ID" value="NZ_AP025305.1"/>
</dbReference>
<feature type="transmembrane region" description="Helical" evidence="1">
    <location>
        <begin position="200"/>
        <end position="225"/>
    </location>
</feature>
<evidence type="ECO:0000313" key="3">
    <source>
        <dbReference type="Proteomes" id="UP001185092"/>
    </source>
</evidence>
<keyword evidence="1" id="KW-0812">Transmembrane</keyword>
<dbReference type="CDD" id="cd03498">
    <property type="entry name" value="SQR_TypeB_2_TM"/>
    <property type="match status" value="1"/>
</dbReference>
<name>A0AAE3XPN2_9BACT</name>